<evidence type="ECO:0000313" key="4">
    <source>
        <dbReference type="Proteomes" id="UP001173223"/>
    </source>
</evidence>
<dbReference type="AlphaFoldDB" id="A0AAW6WE13"/>
<evidence type="ECO:0000259" key="2">
    <source>
        <dbReference type="Pfam" id="PF21821"/>
    </source>
</evidence>
<reference evidence="3" key="1">
    <citation type="journal article" date="2022" name="Gene">
        <title>A genome-led study on the pathogenesis of Fusobacterium necrophorum infections.</title>
        <authorList>
            <person name="Thapa G."/>
            <person name="Jayal A."/>
            <person name="Sikazwe E."/>
            <person name="Perry T."/>
            <person name="Mohammed Al Balushi A."/>
            <person name="Livingstone P."/>
        </authorList>
    </citation>
    <scope>NUCLEOTIDE SEQUENCE</scope>
    <source>
        <strain evidence="3">BRON_8</strain>
    </source>
</reference>
<protein>
    <recommendedName>
        <fullName evidence="2">Dit-like phage tail protein N-terminal domain-containing protein</fullName>
    </recommendedName>
</protein>
<evidence type="ECO:0000313" key="3">
    <source>
        <dbReference type="EMBL" id="MDK4512752.1"/>
    </source>
</evidence>
<reference evidence="3" key="2">
    <citation type="submission" date="2022-04" db="EMBL/GenBank/DDBJ databases">
        <authorList>
            <person name="Livingstone P.G."/>
        </authorList>
    </citation>
    <scope>NUCLEOTIDE SEQUENCE</scope>
    <source>
        <strain evidence="3">BRON_8</strain>
    </source>
</reference>
<organism evidence="3 4">
    <name type="scientific">Fusobacterium necrophorum</name>
    <dbReference type="NCBI Taxonomy" id="859"/>
    <lineage>
        <taxon>Bacteria</taxon>
        <taxon>Fusobacteriati</taxon>
        <taxon>Fusobacteriota</taxon>
        <taxon>Fusobacteriia</taxon>
        <taxon>Fusobacteriales</taxon>
        <taxon>Fusobacteriaceae</taxon>
        <taxon>Fusobacterium</taxon>
    </lineage>
</organism>
<dbReference type="InterPro" id="IPR048494">
    <property type="entry name" value="Dit-like_N"/>
</dbReference>
<name>A0AAW6WE13_9FUSO</name>
<comment type="caution">
    <text evidence="3">The sequence shown here is derived from an EMBL/GenBank/DDBJ whole genome shotgun (WGS) entry which is preliminary data.</text>
</comment>
<dbReference type="Proteomes" id="UP001173223">
    <property type="component" value="Unassembled WGS sequence"/>
</dbReference>
<feature type="domain" description="Dit-like phage tail protein N-terminal" evidence="2">
    <location>
        <begin position="34"/>
        <end position="144"/>
    </location>
</feature>
<sequence>MSLWGQLQQEATSLVKNFLGIKEKSLLGGIPLHVISDKSRSISATVTNRRVEKGFNISDMVRKEPLIFQLTVVDNSRDYMLNRQSLEKMLEAGEPIEFYYAGRDLYQNIIIENIEEIEQADRKNCFTYYITLRQISVAEIKATDSKVDYKKAGSTGGKKKRTAAAVKAPTGSESAKVTSKQKERGRSVFKNAWKGAR</sequence>
<proteinExistence type="predicted"/>
<keyword evidence="4" id="KW-1185">Reference proteome</keyword>
<feature type="region of interest" description="Disordered" evidence="1">
    <location>
        <begin position="149"/>
        <end position="185"/>
    </location>
</feature>
<dbReference type="Pfam" id="PF21821">
    <property type="entry name" value="Dit_like"/>
    <property type="match status" value="1"/>
</dbReference>
<accession>A0AAW6WE13</accession>
<evidence type="ECO:0000256" key="1">
    <source>
        <dbReference type="SAM" id="MobiDB-lite"/>
    </source>
</evidence>
<gene>
    <name evidence="3" type="ORF">MWG07_10885</name>
</gene>
<dbReference type="EMBL" id="JAMGTK010000023">
    <property type="protein sequence ID" value="MDK4512752.1"/>
    <property type="molecule type" value="Genomic_DNA"/>
</dbReference>
<dbReference type="RefSeq" id="WP_285049264.1">
    <property type="nucleotide sequence ID" value="NZ_JAMGTK010000023.1"/>
</dbReference>